<proteinExistence type="predicted"/>
<dbReference type="InterPro" id="IPR027417">
    <property type="entry name" value="P-loop_NTPase"/>
</dbReference>
<evidence type="ECO:0000259" key="1">
    <source>
        <dbReference type="Pfam" id="PF13401"/>
    </source>
</evidence>
<dbReference type="InterPro" id="IPR049945">
    <property type="entry name" value="AAA_22"/>
</dbReference>
<dbReference type="AlphaFoldDB" id="A0A1H2SMZ7"/>
<evidence type="ECO:0000313" key="3">
    <source>
        <dbReference type="Proteomes" id="UP000182944"/>
    </source>
</evidence>
<accession>A0A1H2SMZ7</accession>
<dbReference type="PANTHER" id="PTHR35894:SF5">
    <property type="entry name" value="MU-LIKE PROPHAGE FLUMU DNA TRANSPOSITION PROTEIN B"/>
    <property type="match status" value="1"/>
</dbReference>
<dbReference type="STRING" id="1545044.SAMN05444276_101676"/>
<name>A0A1H2SMZ7_9RHOB</name>
<reference evidence="3" key="1">
    <citation type="submission" date="2016-10" db="EMBL/GenBank/DDBJ databases">
        <authorList>
            <person name="Varghese N."/>
            <person name="Submissions S."/>
        </authorList>
    </citation>
    <scope>NUCLEOTIDE SEQUENCE [LARGE SCALE GENOMIC DNA]</scope>
    <source>
        <strain evidence="3">DSM 29303</strain>
    </source>
</reference>
<dbReference type="RefSeq" id="WP_036730666.1">
    <property type="nucleotide sequence ID" value="NZ_FNNA01000001.1"/>
</dbReference>
<dbReference type="Proteomes" id="UP000182944">
    <property type="component" value="Unassembled WGS sequence"/>
</dbReference>
<gene>
    <name evidence="2" type="ORF">SAMN05444276_101676</name>
</gene>
<feature type="domain" description="ORC1/DEAH AAA+ ATPase" evidence="1">
    <location>
        <begin position="28"/>
        <end position="153"/>
    </location>
</feature>
<dbReference type="OrthoDB" id="9797061at2"/>
<dbReference type="Gene3D" id="3.40.50.300">
    <property type="entry name" value="P-loop containing nucleotide triphosphate hydrolases"/>
    <property type="match status" value="1"/>
</dbReference>
<evidence type="ECO:0000313" key="2">
    <source>
        <dbReference type="EMBL" id="SDW32835.1"/>
    </source>
</evidence>
<dbReference type="InterPro" id="IPR052026">
    <property type="entry name" value="ExeA_AAA_ATPase_DNA-bind"/>
</dbReference>
<dbReference type="Pfam" id="PF13401">
    <property type="entry name" value="AAA_22"/>
    <property type="match status" value="1"/>
</dbReference>
<dbReference type="EMBL" id="FNNA01000001">
    <property type="protein sequence ID" value="SDW32835.1"/>
    <property type="molecule type" value="Genomic_DNA"/>
</dbReference>
<sequence>MRPVFVETRNYRAFFDAIEGLQSRGAEECRLIVVDGAPGLGKTTILHRWAAMESCFYLRAKEDWTSYWLMKELLECGRAAVPHGHEARFSACLQMLAERQRVAEMTGQSFAIVLDEADYISSKSKLMNLVRDLADIAAVPIVLVGMGKIRDQLVRYPQTARRISRYVRFEPADLADVQKFLDAKCEVKVAPDLAQFVHSASSGYNSEVLEAIRNIERFGRNKTTGPDGLTLRDMAGHLLMNDRRSGNPVMVPGGAK</sequence>
<keyword evidence="3" id="KW-1185">Reference proteome</keyword>
<dbReference type="PANTHER" id="PTHR35894">
    <property type="entry name" value="GENERAL SECRETION PATHWAY PROTEIN A-RELATED"/>
    <property type="match status" value="1"/>
</dbReference>
<protein>
    <recommendedName>
        <fullName evidence="1">ORC1/DEAH AAA+ ATPase domain-containing protein</fullName>
    </recommendedName>
</protein>
<dbReference type="GO" id="GO:0016887">
    <property type="term" value="F:ATP hydrolysis activity"/>
    <property type="evidence" value="ECO:0007669"/>
    <property type="project" value="InterPro"/>
</dbReference>
<organism evidence="2 3">
    <name type="scientific">Paracoccus sanguinis</name>
    <dbReference type="NCBI Taxonomy" id="1545044"/>
    <lineage>
        <taxon>Bacteria</taxon>
        <taxon>Pseudomonadati</taxon>
        <taxon>Pseudomonadota</taxon>
        <taxon>Alphaproteobacteria</taxon>
        <taxon>Rhodobacterales</taxon>
        <taxon>Paracoccaceae</taxon>
        <taxon>Paracoccus</taxon>
    </lineage>
</organism>
<dbReference type="SUPFAM" id="SSF52540">
    <property type="entry name" value="P-loop containing nucleoside triphosphate hydrolases"/>
    <property type="match status" value="1"/>
</dbReference>